<dbReference type="CDD" id="cd20694">
    <property type="entry name" value="CdiI_Ct-like"/>
    <property type="match status" value="1"/>
</dbReference>
<proteinExistence type="predicted"/>
<name>A0A4D4KFX9_9ACTN</name>
<dbReference type="InterPro" id="IPR011989">
    <property type="entry name" value="ARM-like"/>
</dbReference>
<dbReference type="InterPro" id="IPR049796">
    <property type="entry name" value="CdiI_Ct-like"/>
</dbReference>
<protein>
    <recommendedName>
        <fullName evidence="3">HEAT repeat domain-containing protein</fullName>
    </recommendedName>
</protein>
<accession>A0A4D4KFX9</accession>
<dbReference type="Proteomes" id="UP000299290">
    <property type="component" value="Unassembled WGS sequence"/>
</dbReference>
<keyword evidence="2" id="KW-1185">Reference proteome</keyword>
<sequence length="111" mass="12443">MEYQKPELVTAEKAAVIFGSGQPREISETLIAASLNLQDREWVEKWLIHFTSHPDSDVRRAAALALGHLARLHRQVSREAVEAVRRLRDDQSLAGAAADALEDVEIFTREP</sequence>
<reference evidence="1 2" key="1">
    <citation type="journal article" date="2020" name="Int. J. Syst. Evol. Microbiol.">
        <title>Reclassification of Streptomyces castelarensis and Streptomyces sporoclivatus as later heterotypic synonyms of Streptomyces antimycoticus.</title>
        <authorList>
            <person name="Komaki H."/>
            <person name="Tamura T."/>
        </authorList>
    </citation>
    <scope>NUCLEOTIDE SEQUENCE [LARGE SCALE GENOMIC DNA]</scope>
    <source>
        <strain evidence="1 2">NBRC 12839</strain>
    </source>
</reference>
<dbReference type="RefSeq" id="WP_137967535.1">
    <property type="nucleotide sequence ID" value="NZ_BJHV01000001.1"/>
</dbReference>
<organism evidence="1 2">
    <name type="scientific">Streptomyces antimycoticus</name>
    <dbReference type="NCBI Taxonomy" id="68175"/>
    <lineage>
        <taxon>Bacteria</taxon>
        <taxon>Bacillati</taxon>
        <taxon>Actinomycetota</taxon>
        <taxon>Actinomycetes</taxon>
        <taxon>Kitasatosporales</taxon>
        <taxon>Streptomycetaceae</taxon>
        <taxon>Streptomyces</taxon>
        <taxon>Streptomyces violaceusniger group</taxon>
    </lineage>
</organism>
<comment type="caution">
    <text evidence="1">The sequence shown here is derived from an EMBL/GenBank/DDBJ whole genome shotgun (WGS) entry which is preliminary data.</text>
</comment>
<dbReference type="SUPFAM" id="SSF48371">
    <property type="entry name" value="ARM repeat"/>
    <property type="match status" value="1"/>
</dbReference>
<evidence type="ECO:0000313" key="2">
    <source>
        <dbReference type="Proteomes" id="UP000299290"/>
    </source>
</evidence>
<evidence type="ECO:0000313" key="1">
    <source>
        <dbReference type="EMBL" id="GDY45686.1"/>
    </source>
</evidence>
<evidence type="ECO:0008006" key="3">
    <source>
        <dbReference type="Google" id="ProtNLM"/>
    </source>
</evidence>
<dbReference type="InterPro" id="IPR016024">
    <property type="entry name" value="ARM-type_fold"/>
</dbReference>
<dbReference type="AlphaFoldDB" id="A0A4D4KFX9"/>
<dbReference type="Gene3D" id="1.25.10.10">
    <property type="entry name" value="Leucine-rich Repeat Variant"/>
    <property type="match status" value="1"/>
</dbReference>
<dbReference type="EMBL" id="BJHV01000001">
    <property type="protein sequence ID" value="GDY45686.1"/>
    <property type="molecule type" value="Genomic_DNA"/>
</dbReference>
<gene>
    <name evidence="1" type="ORF">SANT12839_065680</name>
</gene>